<dbReference type="SMART" id="SM00223">
    <property type="entry name" value="APPLE"/>
    <property type="match status" value="1"/>
</dbReference>
<dbReference type="EMBL" id="BA000013">
    <property type="protein sequence ID" value="BAB54556.1"/>
    <property type="molecule type" value="Genomic_DNA"/>
</dbReference>
<feature type="signal peptide" evidence="3">
    <location>
        <begin position="1"/>
        <end position="29"/>
    </location>
</feature>
<dbReference type="InterPro" id="IPR000177">
    <property type="entry name" value="Apple"/>
</dbReference>
<dbReference type="HOGENOM" id="CLU_972791_0_0_5"/>
<evidence type="ECO:0000256" key="2">
    <source>
        <dbReference type="ARBA" id="ARBA00023157"/>
    </source>
</evidence>
<dbReference type="CDD" id="cd01100">
    <property type="entry name" value="APPLE_Factor_XI_like"/>
    <property type="match status" value="1"/>
</dbReference>
<keyword evidence="2" id="KW-1015">Disulfide bond</keyword>
<protein>
    <submittedName>
        <fullName evidence="5">Mll9162 protein</fullName>
    </submittedName>
</protein>
<evidence type="ECO:0000256" key="1">
    <source>
        <dbReference type="ARBA" id="ARBA00022737"/>
    </source>
</evidence>
<dbReference type="InterPro" id="IPR003609">
    <property type="entry name" value="Pan_app"/>
</dbReference>
<dbReference type="PROSITE" id="PS50948">
    <property type="entry name" value="PAN"/>
    <property type="match status" value="2"/>
</dbReference>
<keyword evidence="5" id="KW-0614">Plasmid</keyword>
<geneLocation type="plasmid" evidence="5 6">
    <name>pMLa</name>
</geneLocation>
<proteinExistence type="predicted"/>
<gene>
    <name evidence="5" type="ordered locus">mll9162</name>
</gene>
<organism evidence="5 6">
    <name type="scientific">Mesorhizobium japonicum (strain LMG 29417 / CECT 9101 / MAFF 303099)</name>
    <name type="common">Mesorhizobium loti (strain MAFF 303099)</name>
    <dbReference type="NCBI Taxonomy" id="266835"/>
    <lineage>
        <taxon>Bacteria</taxon>
        <taxon>Pseudomonadati</taxon>
        <taxon>Pseudomonadota</taxon>
        <taxon>Alphaproteobacteria</taxon>
        <taxon>Hyphomicrobiales</taxon>
        <taxon>Phyllobacteriaceae</taxon>
        <taxon>Mesorhizobium</taxon>
    </lineage>
</organism>
<dbReference type="GO" id="GO:0005576">
    <property type="term" value="C:extracellular region"/>
    <property type="evidence" value="ECO:0007669"/>
    <property type="project" value="InterPro"/>
</dbReference>
<evidence type="ECO:0000259" key="4">
    <source>
        <dbReference type="PROSITE" id="PS50948"/>
    </source>
</evidence>
<dbReference type="Proteomes" id="UP000000552">
    <property type="component" value="Plasmid pMLa"/>
</dbReference>
<feature type="chain" id="PRO_5004322218" evidence="3">
    <location>
        <begin position="30"/>
        <end position="286"/>
    </location>
</feature>
<evidence type="ECO:0000313" key="5">
    <source>
        <dbReference type="EMBL" id="BAB54556.1"/>
    </source>
</evidence>
<dbReference type="RefSeq" id="WP_010915997.1">
    <property type="nucleotide sequence ID" value="NC_002679.1"/>
</dbReference>
<dbReference type="Gene3D" id="3.50.4.10">
    <property type="entry name" value="Hepatocyte Growth Factor"/>
    <property type="match status" value="3"/>
</dbReference>
<accession>Q982A3</accession>
<dbReference type="KEGG" id="mlo:mll9162"/>
<dbReference type="SMART" id="SM00473">
    <property type="entry name" value="PAN_AP"/>
    <property type="match status" value="2"/>
</dbReference>
<keyword evidence="3" id="KW-0732">Signal</keyword>
<reference evidence="5 6" key="1">
    <citation type="journal article" date="2000" name="DNA Res.">
        <title>Complete genome structure of the nitrogen-fixing symbiotic bacterium Mesorhizobium loti.</title>
        <authorList>
            <person name="Kaneko T."/>
            <person name="Nakamura Y."/>
            <person name="Sato S."/>
            <person name="Asamizu E."/>
            <person name="Kato T."/>
            <person name="Sasamoto S."/>
            <person name="Watanabe A."/>
            <person name="Idesawa K."/>
            <person name="Ishikawa A."/>
            <person name="Kawashima K."/>
            <person name="Kimura T."/>
            <person name="Kishida Y."/>
            <person name="Kiyokawa C."/>
            <person name="Kohara M."/>
            <person name="Matsumoto M."/>
            <person name="Matsuno A."/>
            <person name="Mochizuki Y."/>
            <person name="Nakayama S."/>
            <person name="Nakazaki N."/>
            <person name="Shimpo S."/>
            <person name="Sugimoto M."/>
            <person name="Takeuchi C."/>
            <person name="Yamada M."/>
            <person name="Tabata S."/>
        </authorList>
    </citation>
    <scope>NUCLEOTIDE SEQUENCE [LARGE SCALE GENOMIC DNA]</scope>
    <source>
        <strain evidence="6">LMG 29417 / CECT 9101 / MAFF 303099</strain>
        <plasmid evidence="5 6">pMLa</plasmid>
    </source>
</reference>
<dbReference type="AlphaFoldDB" id="Q982A3"/>
<feature type="domain" description="Apple" evidence="4">
    <location>
        <begin position="31"/>
        <end position="110"/>
    </location>
</feature>
<dbReference type="Pfam" id="PF00024">
    <property type="entry name" value="PAN_1"/>
    <property type="match status" value="3"/>
</dbReference>
<feature type="domain" description="Apple" evidence="4">
    <location>
        <begin position="128"/>
        <end position="210"/>
    </location>
</feature>
<dbReference type="GO" id="GO:0006508">
    <property type="term" value="P:proteolysis"/>
    <property type="evidence" value="ECO:0007669"/>
    <property type="project" value="InterPro"/>
</dbReference>
<dbReference type="SUPFAM" id="SSF57414">
    <property type="entry name" value="Hairpin loop containing domain-like"/>
    <property type="match status" value="1"/>
</dbReference>
<keyword evidence="1" id="KW-0677">Repeat</keyword>
<evidence type="ECO:0000313" key="6">
    <source>
        <dbReference type="Proteomes" id="UP000000552"/>
    </source>
</evidence>
<name>Q982A3_RHILO</name>
<evidence type="ECO:0000256" key="3">
    <source>
        <dbReference type="SAM" id="SignalP"/>
    </source>
</evidence>
<sequence>MRLTKNRQARLLFSVAFAAAALWPGIRTAGAQSTDVFFDYPQTMLNGPVSATVTIPVLESCRRLCSTRSGCIGFDYSSPGGLCRLFSAVVGARDSQDHTAGARSLIPGYRPPTNPPAPPVPVPEVVAVQAPPVSFSRFLNRDLTGGSIASMAAQDADQCEAICRTTGPSCRAYTYDAWNRKCFLKGETGQLLMNARATSGVVSDLGAPSSSGAPVHMEYFNSKAFSGNGFRVLASPNRDACANECWNVEQCVAFGFTVSQRRCVLFDQPGEYFSSRGTDSGAKRQN</sequence>